<protein>
    <submittedName>
        <fullName evidence="1">Uncharacterized protein</fullName>
    </submittedName>
</protein>
<proteinExistence type="predicted"/>
<comment type="caution">
    <text evidence="1">The sequence shown here is derived from an EMBL/GenBank/DDBJ whole genome shotgun (WGS) entry which is preliminary data.</text>
</comment>
<accession>A0A8X6R4B5</accession>
<name>A0A8X6R4B5_NEPPI</name>
<evidence type="ECO:0000313" key="1">
    <source>
        <dbReference type="EMBL" id="GFU60538.1"/>
    </source>
</evidence>
<sequence>MHRLPVMSSAHPPPPLPLHRSVLVLKFDFPSFQAEEEKEDANHHPVINQLWFGDGQGRQKMGDVSCSGIKWIADGMEKIFSERSLGHITLIWGGKEERVVGKFLSLWHSVPKRVHRKRSYSGYILSGNEWVYKTGSRRKG</sequence>
<dbReference type="Proteomes" id="UP000887013">
    <property type="component" value="Unassembled WGS sequence"/>
</dbReference>
<dbReference type="AlphaFoldDB" id="A0A8X6R4B5"/>
<evidence type="ECO:0000313" key="2">
    <source>
        <dbReference type="Proteomes" id="UP000887013"/>
    </source>
</evidence>
<dbReference type="EMBL" id="BMAW01040680">
    <property type="protein sequence ID" value="GFU60538.1"/>
    <property type="molecule type" value="Genomic_DNA"/>
</dbReference>
<gene>
    <name evidence="1" type="ORF">NPIL_566081</name>
</gene>
<keyword evidence="2" id="KW-1185">Reference proteome</keyword>
<organism evidence="1 2">
    <name type="scientific">Nephila pilipes</name>
    <name type="common">Giant wood spider</name>
    <name type="synonym">Nephila maculata</name>
    <dbReference type="NCBI Taxonomy" id="299642"/>
    <lineage>
        <taxon>Eukaryota</taxon>
        <taxon>Metazoa</taxon>
        <taxon>Ecdysozoa</taxon>
        <taxon>Arthropoda</taxon>
        <taxon>Chelicerata</taxon>
        <taxon>Arachnida</taxon>
        <taxon>Araneae</taxon>
        <taxon>Araneomorphae</taxon>
        <taxon>Entelegynae</taxon>
        <taxon>Araneoidea</taxon>
        <taxon>Nephilidae</taxon>
        <taxon>Nephila</taxon>
    </lineage>
</organism>
<reference evidence="1" key="1">
    <citation type="submission" date="2020-08" db="EMBL/GenBank/DDBJ databases">
        <title>Multicomponent nature underlies the extraordinary mechanical properties of spider dragline silk.</title>
        <authorList>
            <person name="Kono N."/>
            <person name="Nakamura H."/>
            <person name="Mori M."/>
            <person name="Yoshida Y."/>
            <person name="Ohtoshi R."/>
            <person name="Malay A.D."/>
            <person name="Moran D.A.P."/>
            <person name="Tomita M."/>
            <person name="Numata K."/>
            <person name="Arakawa K."/>
        </authorList>
    </citation>
    <scope>NUCLEOTIDE SEQUENCE</scope>
</reference>